<dbReference type="STRING" id="28042.GU90_06915"/>
<accession>A0A073AZY1</accession>
<organism evidence="1 2">
    <name type="scientific">Saccharopolyspora rectivirgula</name>
    <dbReference type="NCBI Taxonomy" id="28042"/>
    <lineage>
        <taxon>Bacteria</taxon>
        <taxon>Bacillati</taxon>
        <taxon>Actinomycetota</taxon>
        <taxon>Actinomycetes</taxon>
        <taxon>Pseudonocardiales</taxon>
        <taxon>Pseudonocardiaceae</taxon>
        <taxon>Saccharopolyspora</taxon>
    </lineage>
</organism>
<proteinExistence type="predicted"/>
<reference evidence="1 2" key="1">
    <citation type="submission" date="2014-06" db="EMBL/GenBank/DDBJ databases">
        <title>Saccharopolyspora rectivirgula DSM-43113 Genome sequencing.</title>
        <authorList>
            <person name="Barrera C."/>
            <person name="Millon L."/>
            <person name="Rognon B."/>
            <person name="Zaugg C."/>
            <person name="Monod M."/>
        </authorList>
    </citation>
    <scope>NUCLEOTIDE SEQUENCE [LARGE SCALE GENOMIC DNA]</scope>
    <source>
        <strain evidence="1 2">DSM 43113</strain>
    </source>
</reference>
<name>A0A073AZY1_9PSEU</name>
<protein>
    <recommendedName>
        <fullName evidence="3">Phytoene synthase</fullName>
    </recommendedName>
</protein>
<dbReference type="Pfam" id="PF00494">
    <property type="entry name" value="SQS_PSY"/>
    <property type="match status" value="1"/>
</dbReference>
<dbReference type="InterPro" id="IPR008949">
    <property type="entry name" value="Isoprenoid_synthase_dom_sf"/>
</dbReference>
<dbReference type="PANTHER" id="PTHR31480">
    <property type="entry name" value="BIFUNCTIONAL LYCOPENE CYCLASE/PHYTOENE SYNTHASE"/>
    <property type="match status" value="1"/>
</dbReference>
<dbReference type="eggNOG" id="COG1562">
    <property type="taxonomic scope" value="Bacteria"/>
</dbReference>
<evidence type="ECO:0000313" key="1">
    <source>
        <dbReference type="EMBL" id="KEI44945.1"/>
    </source>
</evidence>
<dbReference type="AlphaFoldDB" id="A0A073AZY1"/>
<evidence type="ECO:0000313" key="2">
    <source>
        <dbReference type="Proteomes" id="UP000031419"/>
    </source>
</evidence>
<keyword evidence="2" id="KW-1185">Reference proteome</keyword>
<dbReference type="SUPFAM" id="SSF48576">
    <property type="entry name" value="Terpenoid synthases"/>
    <property type="match status" value="1"/>
</dbReference>
<dbReference type="GO" id="GO:0016765">
    <property type="term" value="F:transferase activity, transferring alkyl or aryl (other than methyl) groups"/>
    <property type="evidence" value="ECO:0007669"/>
    <property type="project" value="UniProtKB-ARBA"/>
</dbReference>
<comment type="caution">
    <text evidence="1">The sequence shown here is derived from an EMBL/GenBank/DDBJ whole genome shotgun (WGS) entry which is preliminary data.</text>
</comment>
<gene>
    <name evidence="1" type="ORF">GU90_06915</name>
</gene>
<dbReference type="Gene3D" id="1.10.600.10">
    <property type="entry name" value="Farnesyl Diphosphate Synthase"/>
    <property type="match status" value="1"/>
</dbReference>
<dbReference type="InterPro" id="IPR002060">
    <property type="entry name" value="Squ/phyt_synthse"/>
</dbReference>
<dbReference type="EMBL" id="JNVU01000017">
    <property type="protein sequence ID" value="KEI44945.1"/>
    <property type="molecule type" value="Genomic_DNA"/>
</dbReference>
<evidence type="ECO:0008006" key="3">
    <source>
        <dbReference type="Google" id="ProtNLM"/>
    </source>
</evidence>
<dbReference type="Proteomes" id="UP000031419">
    <property type="component" value="Unassembled WGS sequence"/>
</dbReference>
<sequence>MDFLRHGYRRCMAKIRAAPLLGDGIRQLSPREQRSVAALFAMLLRVRAAAHSAFPEQLRLQMLECIRGYVWGHRFPPQDAVGAAFVDTCQRYGVPTGVFDRIINGYTAEVAIAGHLSDDWEGLEWHCRSIAGAFGESVLPVVGVVEVEEELVEATHLVAVGMHITELLDHVEEDWMGGRAYIPVEVLDRHRISEDTGGPAEFPCRWHNAIREVALMSDTFFDETTTLIRRLPRRAAACASSWVEAHRARLHRITNRTNLRKSAS</sequence>